<dbReference type="RefSeq" id="WP_088466036.1">
    <property type="nucleotide sequence ID" value="NZ_NIRR01000058.1"/>
</dbReference>
<dbReference type="InterPro" id="IPR025669">
    <property type="entry name" value="AAA_dom"/>
</dbReference>
<accession>A0A246FIR7</accession>
<protein>
    <recommendedName>
        <fullName evidence="1">AAA domain-containing protein</fullName>
    </recommendedName>
</protein>
<name>A0A246FIR7_9BACT</name>
<dbReference type="PANTHER" id="PTHR13696">
    <property type="entry name" value="P-LOOP CONTAINING NUCLEOSIDE TRIPHOSPHATE HYDROLASE"/>
    <property type="match status" value="1"/>
</dbReference>
<gene>
    <name evidence="2" type="ORF">CDA63_19000</name>
</gene>
<evidence type="ECO:0000313" key="3">
    <source>
        <dbReference type="Proteomes" id="UP000197277"/>
    </source>
</evidence>
<dbReference type="Proteomes" id="UP000197277">
    <property type="component" value="Unassembled WGS sequence"/>
</dbReference>
<dbReference type="OrthoDB" id="9815116at2"/>
<dbReference type="SUPFAM" id="SSF52540">
    <property type="entry name" value="P-loop containing nucleoside triphosphate hydrolases"/>
    <property type="match status" value="1"/>
</dbReference>
<evidence type="ECO:0000313" key="2">
    <source>
        <dbReference type="EMBL" id="OWP61525.1"/>
    </source>
</evidence>
<proteinExistence type="predicted"/>
<dbReference type="PANTHER" id="PTHR13696:SF99">
    <property type="entry name" value="COBYRINIC ACID AC-DIAMIDE SYNTHASE"/>
    <property type="match status" value="1"/>
</dbReference>
<comment type="caution">
    <text evidence="2">The sequence shown here is derived from an EMBL/GenBank/DDBJ whole genome shotgun (WGS) entry which is preliminary data.</text>
</comment>
<dbReference type="Pfam" id="PF13614">
    <property type="entry name" value="AAA_31"/>
    <property type="match status" value="1"/>
</dbReference>
<sequence>MEIYSFANRKGGVSKTSSVWAVGQLLAQAGHRVLLIDADAQASLTRCLPVVDSTKSLATVMDSKAQLLDVMQQVGEKLWLVAATEELVVAEKVLGADLAYPLFFKKAFKGLNKLVDYVLIDTPPAPSSPLTVAALTASTKVFVPTSPEVFSFDGVTSLLELVAKVQDSYNPELEVGGVFLTKYSPTYRRGLHHAFVKKMRERFGSLVMTTTIRENVAIPEAQVQRQSLQQTAAGSNALIDYTALTKEILSRQ</sequence>
<dbReference type="AlphaFoldDB" id="A0A246FIR7"/>
<keyword evidence="3" id="KW-1185">Reference proteome</keyword>
<dbReference type="InterPro" id="IPR027417">
    <property type="entry name" value="P-loop_NTPase"/>
</dbReference>
<dbReference type="InterPro" id="IPR050678">
    <property type="entry name" value="DNA_Partitioning_ATPase"/>
</dbReference>
<reference evidence="2 3" key="1">
    <citation type="submission" date="2017-06" db="EMBL/GenBank/DDBJ databases">
        <title>Hymenobacter amundsenii sp. nov. isolated from regoliths in Antarctica.</title>
        <authorList>
            <person name="Sedlacek I."/>
            <person name="Kralova S."/>
            <person name="Pantucek R."/>
            <person name="Svec P."/>
            <person name="Holochova P."/>
            <person name="Stankova E."/>
            <person name="Vrbovska V."/>
            <person name="Busse H.-J."/>
        </authorList>
    </citation>
    <scope>NUCLEOTIDE SEQUENCE [LARGE SCALE GENOMIC DNA]</scope>
    <source>
        <strain evidence="2 3">CCM 8682</strain>
    </source>
</reference>
<evidence type="ECO:0000259" key="1">
    <source>
        <dbReference type="Pfam" id="PF13614"/>
    </source>
</evidence>
<feature type="domain" description="AAA" evidence="1">
    <location>
        <begin position="1"/>
        <end position="175"/>
    </location>
</feature>
<dbReference type="EMBL" id="NIRR01000058">
    <property type="protein sequence ID" value="OWP61525.1"/>
    <property type="molecule type" value="Genomic_DNA"/>
</dbReference>
<dbReference type="CDD" id="cd02042">
    <property type="entry name" value="ParAB_family"/>
    <property type="match status" value="1"/>
</dbReference>
<dbReference type="Gene3D" id="3.40.50.300">
    <property type="entry name" value="P-loop containing nucleotide triphosphate hydrolases"/>
    <property type="match status" value="1"/>
</dbReference>
<organism evidence="2 3">
    <name type="scientific">Hymenobacter amundsenii</name>
    <dbReference type="NCBI Taxonomy" id="2006685"/>
    <lineage>
        <taxon>Bacteria</taxon>
        <taxon>Pseudomonadati</taxon>
        <taxon>Bacteroidota</taxon>
        <taxon>Cytophagia</taxon>
        <taxon>Cytophagales</taxon>
        <taxon>Hymenobacteraceae</taxon>
        <taxon>Hymenobacter</taxon>
    </lineage>
</organism>